<dbReference type="EMBL" id="CP028940">
    <property type="protein sequence ID" value="QKM60319.1"/>
    <property type="molecule type" value="Genomic_DNA"/>
</dbReference>
<evidence type="ECO:0000313" key="9">
    <source>
        <dbReference type="EMBL" id="QKM60319.1"/>
    </source>
</evidence>
<evidence type="ECO:0000256" key="1">
    <source>
        <dbReference type="ARBA" id="ARBA00000971"/>
    </source>
</evidence>
<evidence type="ECO:0000256" key="6">
    <source>
        <dbReference type="PROSITE-ProRule" id="PRU00278"/>
    </source>
</evidence>
<sequence length="283" mass="31323">MQTKHFLPTTFFALVGLVSIVSLNPALAQTKSDAKDSKPDYEFVASVNGVAITQGLLNLNIRALVNQGQRDTPELRQAIKEDLINKELIAQEANKQGLAKEIDFPDQITQLKQNLLLQAFLENHFKSNPISDAKLREEYDRQRKLMGDGSNSVQYRISQIVVANETDALDLIRRIQKGELFGKLASEYSIDTNSKAQGGALGWLMAGQVIPAVANVLPSMAKGSITATPVQTPVGWVILKLDDKRNFKIPTFEESKPQLRQALVQQYLAEVVKGLRSNAKIVQ</sequence>
<accession>A0A6M9PIR3</accession>
<dbReference type="KEGG" id="pard:DN92_04260"/>
<protein>
    <recommendedName>
        <fullName evidence="3">peptidylprolyl isomerase</fullName>
        <ecNumber evidence="3">5.2.1.8</ecNumber>
    </recommendedName>
</protein>
<reference evidence="9 10" key="1">
    <citation type="submission" date="2018-04" db="EMBL/GenBank/DDBJ databases">
        <title>Polynucleobacter sp. UK-Long2-W17 genome.</title>
        <authorList>
            <person name="Hahn M.W."/>
        </authorList>
    </citation>
    <scope>NUCLEOTIDE SEQUENCE [LARGE SCALE GENOMIC DNA]</scope>
    <source>
        <strain evidence="9 10">UK-Long2-W17</strain>
    </source>
</reference>
<keyword evidence="5 6" id="KW-0413">Isomerase</keyword>
<organism evidence="9 10">
    <name type="scientific">Polynucleobacter arcticus</name>
    <dbReference type="NCBI Taxonomy" id="1743165"/>
    <lineage>
        <taxon>Bacteria</taxon>
        <taxon>Pseudomonadati</taxon>
        <taxon>Pseudomonadota</taxon>
        <taxon>Betaproteobacteria</taxon>
        <taxon>Burkholderiales</taxon>
        <taxon>Burkholderiaceae</taxon>
        <taxon>Polynucleobacter</taxon>
    </lineage>
</organism>
<proteinExistence type="inferred from homology"/>
<dbReference type="PANTHER" id="PTHR47245:SF2">
    <property type="entry name" value="PEPTIDYL-PROLYL CIS-TRANS ISOMERASE HP_0175-RELATED"/>
    <property type="match status" value="1"/>
</dbReference>
<dbReference type="Gene3D" id="3.10.50.40">
    <property type="match status" value="1"/>
</dbReference>
<dbReference type="Proteomes" id="UP000501090">
    <property type="component" value="Chromosome"/>
</dbReference>
<dbReference type="PANTHER" id="PTHR47245">
    <property type="entry name" value="PEPTIDYLPROLYL ISOMERASE"/>
    <property type="match status" value="1"/>
</dbReference>
<dbReference type="SUPFAM" id="SSF109998">
    <property type="entry name" value="Triger factor/SurA peptide-binding domain-like"/>
    <property type="match status" value="1"/>
</dbReference>
<dbReference type="InterPro" id="IPR000297">
    <property type="entry name" value="PPIase_PpiC"/>
</dbReference>
<keyword evidence="10" id="KW-1185">Reference proteome</keyword>
<dbReference type="SUPFAM" id="SSF54534">
    <property type="entry name" value="FKBP-like"/>
    <property type="match status" value="1"/>
</dbReference>
<name>A0A6M9PIR3_9BURK</name>
<gene>
    <name evidence="9" type="ORF">DN92_04260</name>
</gene>
<dbReference type="RefSeq" id="WP_173960087.1">
    <property type="nucleotide sequence ID" value="NZ_CBCSCC010000002.1"/>
</dbReference>
<evidence type="ECO:0000256" key="2">
    <source>
        <dbReference type="ARBA" id="ARBA00007656"/>
    </source>
</evidence>
<evidence type="ECO:0000259" key="8">
    <source>
        <dbReference type="PROSITE" id="PS50198"/>
    </source>
</evidence>
<dbReference type="GO" id="GO:0003755">
    <property type="term" value="F:peptidyl-prolyl cis-trans isomerase activity"/>
    <property type="evidence" value="ECO:0007669"/>
    <property type="project" value="UniProtKB-KW"/>
</dbReference>
<comment type="similarity">
    <text evidence="2">Belongs to the PpiC/parvulin rotamase family.</text>
</comment>
<evidence type="ECO:0000256" key="5">
    <source>
        <dbReference type="ARBA" id="ARBA00023235"/>
    </source>
</evidence>
<dbReference type="AlphaFoldDB" id="A0A6M9PIR3"/>
<dbReference type="Pfam" id="PF00639">
    <property type="entry name" value="Rotamase"/>
    <property type="match status" value="1"/>
</dbReference>
<dbReference type="PROSITE" id="PS01096">
    <property type="entry name" value="PPIC_PPIASE_1"/>
    <property type="match status" value="1"/>
</dbReference>
<dbReference type="InterPro" id="IPR046357">
    <property type="entry name" value="PPIase_dom_sf"/>
</dbReference>
<keyword evidence="7" id="KW-0732">Signal</keyword>
<comment type="catalytic activity">
    <reaction evidence="1">
        <text>[protein]-peptidylproline (omega=180) = [protein]-peptidylproline (omega=0)</text>
        <dbReference type="Rhea" id="RHEA:16237"/>
        <dbReference type="Rhea" id="RHEA-COMP:10747"/>
        <dbReference type="Rhea" id="RHEA-COMP:10748"/>
        <dbReference type="ChEBI" id="CHEBI:83833"/>
        <dbReference type="ChEBI" id="CHEBI:83834"/>
        <dbReference type="EC" id="5.2.1.8"/>
    </reaction>
</comment>
<evidence type="ECO:0000313" key="10">
    <source>
        <dbReference type="Proteomes" id="UP000501090"/>
    </source>
</evidence>
<dbReference type="InterPro" id="IPR027304">
    <property type="entry name" value="Trigger_fact/SurA_dom_sf"/>
</dbReference>
<feature type="chain" id="PRO_5026691361" description="peptidylprolyl isomerase" evidence="7">
    <location>
        <begin position="29"/>
        <end position="283"/>
    </location>
</feature>
<dbReference type="InterPro" id="IPR050245">
    <property type="entry name" value="PrsA_foldase"/>
</dbReference>
<evidence type="ECO:0000256" key="7">
    <source>
        <dbReference type="SAM" id="SignalP"/>
    </source>
</evidence>
<feature type="signal peptide" evidence="7">
    <location>
        <begin position="1"/>
        <end position="28"/>
    </location>
</feature>
<keyword evidence="4 6" id="KW-0697">Rotamase</keyword>
<dbReference type="PROSITE" id="PS50198">
    <property type="entry name" value="PPIC_PPIASE_2"/>
    <property type="match status" value="1"/>
</dbReference>
<evidence type="ECO:0000256" key="3">
    <source>
        <dbReference type="ARBA" id="ARBA00013194"/>
    </source>
</evidence>
<dbReference type="InterPro" id="IPR023058">
    <property type="entry name" value="PPIase_PpiC_CS"/>
</dbReference>
<dbReference type="Gene3D" id="1.10.8.1040">
    <property type="match status" value="1"/>
</dbReference>
<evidence type="ECO:0000256" key="4">
    <source>
        <dbReference type="ARBA" id="ARBA00023110"/>
    </source>
</evidence>
<dbReference type="EC" id="5.2.1.8" evidence="3"/>
<feature type="domain" description="PpiC" evidence="8">
    <location>
        <begin position="152"/>
        <end position="243"/>
    </location>
</feature>